<dbReference type="InterPro" id="IPR037523">
    <property type="entry name" value="VOC_core"/>
</dbReference>
<feature type="domain" description="VOC" evidence="1">
    <location>
        <begin position="1"/>
        <end position="99"/>
    </location>
</feature>
<dbReference type="PROSITE" id="PS51819">
    <property type="entry name" value="VOC"/>
    <property type="match status" value="1"/>
</dbReference>
<evidence type="ECO:0000259" key="1">
    <source>
        <dbReference type="PROSITE" id="PS51819"/>
    </source>
</evidence>
<reference evidence="2" key="1">
    <citation type="submission" date="2018-05" db="EMBL/GenBank/DDBJ databases">
        <authorList>
            <person name="Lanie J.A."/>
            <person name="Ng W.-L."/>
            <person name="Kazmierczak K.M."/>
            <person name="Andrzejewski T.M."/>
            <person name="Davidsen T.M."/>
            <person name="Wayne K.J."/>
            <person name="Tettelin H."/>
            <person name="Glass J.I."/>
            <person name="Rusch D."/>
            <person name="Podicherti R."/>
            <person name="Tsui H.-C.T."/>
            <person name="Winkler M.E."/>
        </authorList>
    </citation>
    <scope>NUCLEOTIDE SEQUENCE</scope>
</reference>
<name>A0A382ZZD5_9ZZZZ</name>
<dbReference type="AlphaFoldDB" id="A0A382ZZD5"/>
<gene>
    <name evidence="2" type="ORF">METZ01_LOCUS453543</name>
</gene>
<dbReference type="InterPro" id="IPR004360">
    <property type="entry name" value="Glyas_Fos-R_dOase_dom"/>
</dbReference>
<evidence type="ECO:0000313" key="2">
    <source>
        <dbReference type="EMBL" id="SVE00689.1"/>
    </source>
</evidence>
<organism evidence="2">
    <name type="scientific">marine metagenome</name>
    <dbReference type="NCBI Taxonomy" id="408172"/>
    <lineage>
        <taxon>unclassified sequences</taxon>
        <taxon>metagenomes</taxon>
        <taxon>ecological metagenomes</taxon>
    </lineage>
</organism>
<proteinExistence type="predicted"/>
<dbReference type="InterPro" id="IPR029068">
    <property type="entry name" value="Glyas_Bleomycin-R_OHBP_Dase"/>
</dbReference>
<sequence length="254" mass="28350">FYTKILGLQTVADYGFAKILRVAPTSYLTLVDAKRGMHSAAEPKTATLALVTDEVEGWYEYLTDAGVPMRAEFQPTTGGPHVGFVAIDPEGYFLEFERFEPHEENEHLLPALEQLRPLYPNPSADSSRPPELGVRATILWLYYLDTTAANRFYTKVLGADPIVDQGWAWAHQASPSGFIGIVDSERGLHQATDEKGVTVSLFVDDIDAWFEYMKGADGFEPRSGEIGNESGHVRVFVGYDPEGYFLEWDTFLDV</sequence>
<feature type="non-terminal residue" evidence="2">
    <location>
        <position position="1"/>
    </location>
</feature>
<accession>A0A382ZZD5</accession>
<dbReference type="CDD" id="cd06587">
    <property type="entry name" value="VOC"/>
    <property type="match status" value="2"/>
</dbReference>
<dbReference type="SUPFAM" id="SSF54593">
    <property type="entry name" value="Glyoxalase/Bleomycin resistance protein/Dihydroxybiphenyl dioxygenase"/>
    <property type="match status" value="2"/>
</dbReference>
<dbReference type="Gene3D" id="3.10.180.10">
    <property type="entry name" value="2,3-Dihydroxybiphenyl 1,2-Dioxygenase, domain 1"/>
    <property type="match status" value="2"/>
</dbReference>
<feature type="non-terminal residue" evidence="2">
    <location>
        <position position="254"/>
    </location>
</feature>
<protein>
    <recommendedName>
        <fullName evidence="1">VOC domain-containing protein</fullName>
    </recommendedName>
</protein>
<dbReference type="Pfam" id="PF00903">
    <property type="entry name" value="Glyoxalase"/>
    <property type="match status" value="1"/>
</dbReference>
<dbReference type="EMBL" id="UINC01187783">
    <property type="protein sequence ID" value="SVE00689.1"/>
    <property type="molecule type" value="Genomic_DNA"/>
</dbReference>